<dbReference type="GO" id="GO:0034272">
    <property type="term" value="C:phosphatidylinositol 3-kinase complex, class III, type II"/>
    <property type="evidence" value="ECO:0007669"/>
    <property type="project" value="TreeGrafter"/>
</dbReference>
<dbReference type="InterPro" id="IPR016024">
    <property type="entry name" value="ARM-type_fold"/>
</dbReference>
<evidence type="ECO:0000256" key="3">
    <source>
        <dbReference type="ARBA" id="ARBA00022527"/>
    </source>
</evidence>
<dbReference type="PROSITE" id="PS50011">
    <property type="entry name" value="PROTEIN_KINASE_DOM"/>
    <property type="match status" value="1"/>
</dbReference>
<evidence type="ECO:0000256" key="4">
    <source>
        <dbReference type="ARBA" id="ARBA00022574"/>
    </source>
</evidence>
<dbReference type="Pfam" id="PF00400">
    <property type="entry name" value="WD40"/>
    <property type="match status" value="2"/>
</dbReference>
<keyword evidence="8" id="KW-0418">Kinase</keyword>
<dbReference type="InterPro" id="IPR000719">
    <property type="entry name" value="Prot_kinase_dom"/>
</dbReference>
<dbReference type="Pfam" id="PF22956">
    <property type="entry name" value="VPS15-like_hel"/>
    <property type="match status" value="1"/>
</dbReference>
<feature type="repeat" description="WD" evidence="10">
    <location>
        <begin position="1749"/>
        <end position="1782"/>
    </location>
</feature>
<dbReference type="SMART" id="SM00320">
    <property type="entry name" value="WD40"/>
    <property type="match status" value="4"/>
</dbReference>
<dbReference type="InterPro" id="IPR008271">
    <property type="entry name" value="Ser/Thr_kinase_AS"/>
</dbReference>
<dbReference type="GO" id="GO:0005776">
    <property type="term" value="C:autophagosome"/>
    <property type="evidence" value="ECO:0007669"/>
    <property type="project" value="UniProtKB-SubCell"/>
</dbReference>
<dbReference type="SUPFAM" id="SSF50978">
    <property type="entry name" value="WD40 repeat-like"/>
    <property type="match status" value="1"/>
</dbReference>
<keyword evidence="4 10" id="KW-0853">WD repeat</keyword>
<evidence type="ECO:0000256" key="5">
    <source>
        <dbReference type="ARBA" id="ARBA00022679"/>
    </source>
</evidence>
<protein>
    <recommendedName>
        <fullName evidence="2">non-specific serine/threonine protein kinase</fullName>
        <ecNumber evidence="2">2.7.11.1</ecNumber>
    </recommendedName>
</protein>
<evidence type="ECO:0000313" key="12">
    <source>
        <dbReference type="Proteomes" id="UP000008854"/>
    </source>
</evidence>
<evidence type="ECO:0000313" key="13">
    <source>
        <dbReference type="WBParaSite" id="Smp_123610.1"/>
    </source>
</evidence>
<keyword evidence="7" id="KW-0547">Nucleotide-binding</keyword>
<dbReference type="SUPFAM" id="SSF56112">
    <property type="entry name" value="Protein kinase-like (PK-like)"/>
    <property type="match status" value="2"/>
</dbReference>
<dbReference type="InParanoid" id="A0A3Q0KKM8"/>
<dbReference type="STRING" id="6183.A0A3Q0KKM8"/>
<organism evidence="12 13">
    <name type="scientific">Schistosoma mansoni</name>
    <name type="common">Blood fluke</name>
    <dbReference type="NCBI Taxonomy" id="6183"/>
    <lineage>
        <taxon>Eukaryota</taxon>
        <taxon>Metazoa</taxon>
        <taxon>Spiralia</taxon>
        <taxon>Lophotrochozoa</taxon>
        <taxon>Platyhelminthes</taxon>
        <taxon>Trematoda</taxon>
        <taxon>Digenea</taxon>
        <taxon>Strigeidida</taxon>
        <taxon>Schistosomatoidea</taxon>
        <taxon>Schistosomatidae</taxon>
        <taxon>Schistosoma</taxon>
    </lineage>
</organism>
<dbReference type="EC" id="2.7.11.1" evidence="2"/>
<evidence type="ECO:0000256" key="1">
    <source>
        <dbReference type="ARBA" id="ARBA00004419"/>
    </source>
</evidence>
<dbReference type="InterPro" id="IPR001680">
    <property type="entry name" value="WD40_rpt"/>
</dbReference>
<dbReference type="PROSITE" id="PS50294">
    <property type="entry name" value="WD_REPEATS_REGION"/>
    <property type="match status" value="1"/>
</dbReference>
<dbReference type="GO" id="GO:0071561">
    <property type="term" value="C:nucleus-vacuole junction"/>
    <property type="evidence" value="ECO:0007669"/>
    <property type="project" value="TreeGrafter"/>
</dbReference>
<keyword evidence="3" id="KW-0723">Serine/threonine-protein kinase</keyword>
<keyword evidence="6" id="KW-0677">Repeat</keyword>
<dbReference type="InterPro" id="IPR011009">
    <property type="entry name" value="Kinase-like_dom_sf"/>
</dbReference>
<evidence type="ECO:0000256" key="2">
    <source>
        <dbReference type="ARBA" id="ARBA00012513"/>
    </source>
</evidence>
<feature type="domain" description="Protein kinase" evidence="11">
    <location>
        <begin position="1"/>
        <end position="477"/>
    </location>
</feature>
<dbReference type="PROSITE" id="PS00108">
    <property type="entry name" value="PROTEIN_KINASE_ST"/>
    <property type="match status" value="1"/>
</dbReference>
<reference evidence="13" key="2">
    <citation type="submission" date="2018-12" db="UniProtKB">
        <authorList>
            <consortium name="WormBaseParasite"/>
        </authorList>
    </citation>
    <scope>IDENTIFICATION</scope>
    <source>
        <strain evidence="13">Puerto Rican</strain>
    </source>
</reference>
<comment type="subcellular location">
    <subcellularLocation>
        <location evidence="1">Cytoplasmic vesicle</location>
        <location evidence="1">Autophagosome</location>
    </subcellularLocation>
</comment>
<dbReference type="Gene3D" id="2.130.10.10">
    <property type="entry name" value="YVTN repeat-like/Quinoprotein amine dehydrogenase"/>
    <property type="match status" value="2"/>
</dbReference>
<dbReference type="AlphaFoldDB" id="A0A3Q0KKM8"/>
<accession>A0A3Q0KKM8</accession>
<name>A0A3Q0KKM8_SCHMA</name>
<reference evidence="12" key="1">
    <citation type="journal article" date="2012" name="PLoS Negl. Trop. Dis.">
        <title>A systematically improved high quality genome and transcriptome of the human blood fluke Schistosoma mansoni.</title>
        <authorList>
            <person name="Protasio A.V."/>
            <person name="Tsai I.J."/>
            <person name="Babbage A."/>
            <person name="Nichol S."/>
            <person name="Hunt M."/>
            <person name="Aslett M.A."/>
            <person name="De Silva N."/>
            <person name="Velarde G.S."/>
            <person name="Anderson T.J."/>
            <person name="Clark R.C."/>
            <person name="Davidson C."/>
            <person name="Dillon G.P."/>
            <person name="Holroyd N.E."/>
            <person name="LoVerde P.T."/>
            <person name="Lloyd C."/>
            <person name="McQuillan J."/>
            <person name="Oliveira G."/>
            <person name="Otto T.D."/>
            <person name="Parker-Manuel S.J."/>
            <person name="Quail M.A."/>
            <person name="Wilson R.A."/>
            <person name="Zerlotini A."/>
            <person name="Dunne D.W."/>
            <person name="Berriman M."/>
        </authorList>
    </citation>
    <scope>NUCLEOTIDE SEQUENCE [LARGE SCALE GENOMIC DNA]</scope>
    <source>
        <strain evidence="12">Puerto Rican</strain>
    </source>
</reference>
<dbReference type="Gene3D" id="1.25.10.10">
    <property type="entry name" value="Leucine-rich Repeat Variant"/>
    <property type="match status" value="2"/>
</dbReference>
<dbReference type="PANTHER" id="PTHR17583:SF0">
    <property type="entry name" value="PHOSPHOINOSITIDE 3-KINASE REGULATORY SUBUNIT 4"/>
    <property type="match status" value="1"/>
</dbReference>
<proteinExistence type="predicted"/>
<dbReference type="GO" id="GO:0006623">
    <property type="term" value="P:protein targeting to vacuole"/>
    <property type="evidence" value="ECO:0007669"/>
    <property type="project" value="TreeGrafter"/>
</dbReference>
<dbReference type="PROSITE" id="PS50082">
    <property type="entry name" value="WD_REPEATS_2"/>
    <property type="match status" value="1"/>
</dbReference>
<dbReference type="GO" id="GO:0045324">
    <property type="term" value="P:late endosome to vacuole transport"/>
    <property type="evidence" value="ECO:0007669"/>
    <property type="project" value="InterPro"/>
</dbReference>
<dbReference type="Proteomes" id="UP000008854">
    <property type="component" value="Unassembled WGS sequence"/>
</dbReference>
<dbReference type="InterPro" id="IPR011989">
    <property type="entry name" value="ARM-like"/>
</dbReference>
<sequence>MGNQLTGLSPSPVVEDYLSELSGLVVFEEELCGSRLFKVAKIRSVDGDNPRSLVAKIFPNPNISQLLWRYQAIMLPYCHRINSGYNLLLFSTSYITERSGVLIRDFIDQSLADRLCTRPFLCIEDKRWIAYQLLCAVDQLHSYSTKAYSKHSRTNYSSLCHGDIKAENVLITSWGWVLLADPAPFKPVWLPSDNPSEFTRFFDSSRRRVCYLAPERFVEVHSCTTTTVTTTAATTTTTTPTVTGSEATNLDSLLEDVTICSEETKNNVNMLVNECDNTLIKSITLNESNPLNKEYNIDSGKQQLTIEISDLSSSNNNNFSKSESSYLIANSSELSTQLSVTSSPSLILNTEDCDIQNSTDEVIDLKQRTKFMTSNLLDSDCHLTPSMDLFSIGCVLLELFTDGSIAFTLADLLAYRRNDQSRLSKLLEQVPCEHAKFLISTLLSLDKEERRTAAEHLEQQRGKTFPSVFYTHLTPYLQNFLNPILNSPDSRISFLKLTMTNFLQQVTDSGSENLSTVAVIICNLIISVLRPTSYSQNTQTPITAADLPTLTQINRVNTTDPFNLIRNNLHSSDKKEYSTRSNRLSETGKINALICLLEIANHMQPNLLMDRVIPYCMELTTLSHSGEVRSLAIESLTHIFKLVIQKCEKINEFASFLEETFLAEYLFPNLAPLSMDPKPEVRLTLARCLPILATCSLKFLNIITKLRSESTDVKHKSPDFVHDCQGDQKTADNYLSILRLHIQERLVALLSDPHPHVRLGLMNTNGLSCLASFFGRSGTNGTLLSHMITFLNDKCKPELRAAFFRQVSPLATLTGAQFVTILRSLLEQGLIDPDDMVIEECLHCLTNLLRRRLLSAPIAVSFLTRSLALTAHPCLRIRQGSVAYITSFARLAVNFAEKSQSRVPTEDEDTVPMVHHFWPGICSPASVYARLVNIEVKKTIFRRPVNFCFTNDAVLLHSLNPPISRTVLEALAFMSYSSNSNQQLTSNDSQSSRLDRLNQILKLFQERNSSRAVTRSGETPCYTSPNDEFIDLLILKLKSLGLTELMESQLVNLSSYIVNLCQNGRPQSAFHSSNPKINRIIPKYQVYAIENRDKMFLSSQPRNAQCINPKDFLEDPSHLQWLLSSPVKRYANLLQERLLSGRLSLHRDSFDSGKKIIVGRSLFLSPPSTLLNTGGDNSSYASANTSNTNLTKMGTIGALVHGEVISSSFAEMMNPLFGIRSTPKSMFEVRSEMPIWPESRPRGVMLANLQEHRAGMISLATHSSGRLFASCSSGDGLVKLWNCGFWPTESDGYVDQSTTGNHSSRVNSATSELVQKSSNLKNPELGLAYCLPTRSSWTFNCSEQDSTDSSIKICRSLVWTSNGSCLVTILDGKLLQQIDVATGQSNGLSQLKINNSGRAVCLKTSTCCHFPSQYNLINQVMIGGSDTNSIAYATTSNQIVARDLRVPNSSSPVWILKQDRSHGLILSMAVHSFHTWLVTGTSRGHLICWDLRYKRQIAYTEHPYQPGIGILDLQIAETHSRFELDKKYAGQSSEKPYQVGQTLIIAATDHHNEVTIWDLESSATASSSAAISSCNYGLPSSFAPVRSTGCLASTWAQPGNKTPLILDSSLPHRSVRSILCLPNNSVMQFNEYNKLHSQVTHLPAIVAGGNDARLRYWNFRKPEDSCVLVWAGIDEATPPRLTYRSIYVNDVYILIEQTDTSSVNDTSSSLLTKTMYTEVSQKLQSSSNITEVSNSAFPVSGRLELRESTKGHKNIISDLTVLQAGQAFLVSASMDGVIKIWR</sequence>
<dbReference type="WBParaSite" id="Smp_123610.1">
    <property type="protein sequence ID" value="Smp_123610.1"/>
    <property type="gene ID" value="Smp_123610"/>
</dbReference>
<dbReference type="FunCoup" id="A0A3Q0KKM8">
    <property type="interactions" value="1308"/>
</dbReference>
<dbReference type="GO" id="GO:0004674">
    <property type="term" value="F:protein serine/threonine kinase activity"/>
    <property type="evidence" value="ECO:0007669"/>
    <property type="project" value="UniProtKB-KW"/>
</dbReference>
<dbReference type="GO" id="GO:0016236">
    <property type="term" value="P:macroautophagy"/>
    <property type="evidence" value="ECO:0007669"/>
    <property type="project" value="InterPro"/>
</dbReference>
<dbReference type="Gene3D" id="1.10.510.10">
    <property type="entry name" value="Transferase(Phosphotransferase) domain 1"/>
    <property type="match status" value="2"/>
</dbReference>
<dbReference type="InterPro" id="IPR015943">
    <property type="entry name" value="WD40/YVTN_repeat-like_dom_sf"/>
</dbReference>
<evidence type="ECO:0000259" key="11">
    <source>
        <dbReference type="PROSITE" id="PS50011"/>
    </source>
</evidence>
<evidence type="ECO:0000256" key="7">
    <source>
        <dbReference type="ARBA" id="ARBA00022741"/>
    </source>
</evidence>
<keyword evidence="9" id="KW-0067">ATP-binding</keyword>
<dbReference type="PANTHER" id="PTHR17583">
    <property type="entry name" value="PHOSPHOINOSITIDE 3-KINASE REGULATORY SUBUNIT 4"/>
    <property type="match status" value="1"/>
</dbReference>
<dbReference type="InterPro" id="IPR045162">
    <property type="entry name" value="Vps15-like"/>
</dbReference>
<dbReference type="InterPro" id="IPR036322">
    <property type="entry name" value="WD40_repeat_dom_sf"/>
</dbReference>
<dbReference type="InterPro" id="IPR055231">
    <property type="entry name" value="2AA_helical"/>
</dbReference>
<evidence type="ECO:0000256" key="10">
    <source>
        <dbReference type="PROSITE-ProRule" id="PRU00221"/>
    </source>
</evidence>
<dbReference type="SMART" id="SM00220">
    <property type="entry name" value="S_TKc"/>
    <property type="match status" value="1"/>
</dbReference>
<keyword evidence="12" id="KW-1185">Reference proteome</keyword>
<dbReference type="GO" id="GO:0034271">
    <property type="term" value="C:phosphatidylinositol 3-kinase complex, class III, type I"/>
    <property type="evidence" value="ECO:0007669"/>
    <property type="project" value="TreeGrafter"/>
</dbReference>
<evidence type="ECO:0000256" key="9">
    <source>
        <dbReference type="ARBA" id="ARBA00022840"/>
    </source>
</evidence>
<dbReference type="GO" id="GO:0005770">
    <property type="term" value="C:late endosome"/>
    <property type="evidence" value="ECO:0007669"/>
    <property type="project" value="TreeGrafter"/>
</dbReference>
<dbReference type="GO" id="GO:0005524">
    <property type="term" value="F:ATP binding"/>
    <property type="evidence" value="ECO:0007669"/>
    <property type="project" value="InterPro"/>
</dbReference>
<keyword evidence="5" id="KW-0808">Transferase</keyword>
<evidence type="ECO:0000256" key="6">
    <source>
        <dbReference type="ARBA" id="ARBA00022737"/>
    </source>
</evidence>
<evidence type="ECO:0000256" key="8">
    <source>
        <dbReference type="ARBA" id="ARBA00022777"/>
    </source>
</evidence>
<dbReference type="SUPFAM" id="SSF48371">
    <property type="entry name" value="ARM repeat"/>
    <property type="match status" value="1"/>
</dbReference>